<dbReference type="PANTHER" id="PTHR24404">
    <property type="entry name" value="ZINC FINGER PROTEIN"/>
    <property type="match status" value="1"/>
</dbReference>
<dbReference type="PANTHER" id="PTHR24404:SF114">
    <property type="entry name" value="KLUMPFUSS, ISOFORM B-RELATED"/>
    <property type="match status" value="1"/>
</dbReference>
<feature type="compositionally biased region" description="Polar residues" evidence="9">
    <location>
        <begin position="271"/>
        <end position="288"/>
    </location>
</feature>
<feature type="domain" description="C2H2-type" evidence="11">
    <location>
        <begin position="80"/>
        <end position="107"/>
    </location>
</feature>
<reference evidence="12" key="2">
    <citation type="submission" date="2014-07" db="EMBL/GenBank/DDBJ databases">
        <authorList>
            <person name="Hull J."/>
        </authorList>
    </citation>
    <scope>NUCLEOTIDE SEQUENCE</scope>
</reference>
<keyword evidence="7" id="KW-0539">Nucleus</keyword>
<dbReference type="Gene3D" id="3.30.160.60">
    <property type="entry name" value="Classic Zinc Finger"/>
    <property type="match status" value="7"/>
</dbReference>
<evidence type="ECO:0000256" key="7">
    <source>
        <dbReference type="ARBA" id="ARBA00023242"/>
    </source>
</evidence>
<feature type="domain" description="C2H2-type" evidence="11">
    <location>
        <begin position="136"/>
        <end position="163"/>
    </location>
</feature>
<dbReference type="InterPro" id="IPR013087">
    <property type="entry name" value="Znf_C2H2_type"/>
</dbReference>
<protein>
    <recommendedName>
        <fullName evidence="11">C2H2-type domain-containing protein</fullName>
    </recommendedName>
</protein>
<proteinExistence type="predicted"/>
<comment type="subcellular location">
    <subcellularLocation>
        <location evidence="1">Nucleus</location>
    </subcellularLocation>
</comment>
<gene>
    <name evidence="12" type="ORF">CM83_31542</name>
</gene>
<evidence type="ECO:0000256" key="2">
    <source>
        <dbReference type="ARBA" id="ARBA00022723"/>
    </source>
</evidence>
<organism evidence="12">
    <name type="scientific">Lygus hesperus</name>
    <name type="common">Western plant bug</name>
    <dbReference type="NCBI Taxonomy" id="30085"/>
    <lineage>
        <taxon>Eukaryota</taxon>
        <taxon>Metazoa</taxon>
        <taxon>Ecdysozoa</taxon>
        <taxon>Arthropoda</taxon>
        <taxon>Hexapoda</taxon>
        <taxon>Insecta</taxon>
        <taxon>Pterygota</taxon>
        <taxon>Neoptera</taxon>
        <taxon>Paraneoptera</taxon>
        <taxon>Hemiptera</taxon>
        <taxon>Heteroptera</taxon>
        <taxon>Panheteroptera</taxon>
        <taxon>Cimicomorpha</taxon>
        <taxon>Miridae</taxon>
        <taxon>Mirini</taxon>
        <taxon>Lygus</taxon>
    </lineage>
</organism>
<dbReference type="FunFam" id="3.30.160.60:FF:001253">
    <property type="entry name" value="Zinc finger protein 408"/>
    <property type="match status" value="1"/>
</dbReference>
<feature type="region of interest" description="Disordered" evidence="9">
    <location>
        <begin position="268"/>
        <end position="288"/>
    </location>
</feature>
<feature type="transmembrane region" description="Helical" evidence="10">
    <location>
        <begin position="440"/>
        <end position="469"/>
    </location>
</feature>
<dbReference type="FunFam" id="3.30.160.60:FF:001573">
    <property type="entry name" value="Zinc finger protein 407"/>
    <property type="match status" value="1"/>
</dbReference>
<feature type="domain" description="C2H2-type" evidence="11">
    <location>
        <begin position="220"/>
        <end position="243"/>
    </location>
</feature>
<dbReference type="GO" id="GO:0008270">
    <property type="term" value="F:zinc ion binding"/>
    <property type="evidence" value="ECO:0007669"/>
    <property type="project" value="UniProtKB-KW"/>
</dbReference>
<evidence type="ECO:0000256" key="10">
    <source>
        <dbReference type="SAM" id="Phobius"/>
    </source>
</evidence>
<dbReference type="Pfam" id="PF00096">
    <property type="entry name" value="zf-C2H2"/>
    <property type="match status" value="4"/>
</dbReference>
<keyword evidence="6" id="KW-0238">DNA-binding</keyword>
<evidence type="ECO:0000256" key="4">
    <source>
        <dbReference type="ARBA" id="ARBA00022771"/>
    </source>
</evidence>
<evidence type="ECO:0000256" key="5">
    <source>
        <dbReference type="ARBA" id="ARBA00022833"/>
    </source>
</evidence>
<dbReference type="EMBL" id="GBHO01040583">
    <property type="protein sequence ID" value="JAG03021.1"/>
    <property type="molecule type" value="Transcribed_RNA"/>
</dbReference>
<keyword evidence="5" id="KW-0862">Zinc</keyword>
<keyword evidence="3" id="KW-0677">Repeat</keyword>
<feature type="domain" description="C2H2-type" evidence="11">
    <location>
        <begin position="40"/>
        <end position="68"/>
    </location>
</feature>
<feature type="non-terminal residue" evidence="12">
    <location>
        <position position="470"/>
    </location>
</feature>
<dbReference type="GO" id="GO:0003700">
    <property type="term" value="F:DNA-binding transcription factor activity"/>
    <property type="evidence" value="ECO:0007669"/>
    <property type="project" value="TreeGrafter"/>
</dbReference>
<evidence type="ECO:0000256" key="8">
    <source>
        <dbReference type="PROSITE-ProRule" id="PRU00042"/>
    </source>
</evidence>
<dbReference type="AlphaFoldDB" id="A0A0A9W6I9"/>
<keyword evidence="10" id="KW-0472">Membrane</keyword>
<evidence type="ECO:0000313" key="12">
    <source>
        <dbReference type="EMBL" id="JAG03021.1"/>
    </source>
</evidence>
<keyword evidence="10" id="KW-0812">Transmembrane</keyword>
<evidence type="ECO:0000256" key="9">
    <source>
        <dbReference type="SAM" id="MobiDB-lite"/>
    </source>
</evidence>
<dbReference type="SMART" id="SM00355">
    <property type="entry name" value="ZnF_C2H2"/>
    <property type="match status" value="7"/>
</dbReference>
<evidence type="ECO:0000256" key="1">
    <source>
        <dbReference type="ARBA" id="ARBA00004123"/>
    </source>
</evidence>
<dbReference type="PROSITE" id="PS50157">
    <property type="entry name" value="ZINC_FINGER_C2H2_2"/>
    <property type="match status" value="7"/>
</dbReference>
<sequence length="470" mass="52963">MGFSNKAILAVHKQLLHKNQTLSSGDGLPKIGERSRKKPLICSWCSATFNLKSSLHIHIKVTHPAQKDAFEQQRKEPEKLNCPVCGKTFPKECTLQQHMRSLHGEKPWQCTVCSKTFTTKYFLRKHKRIHTGETPYECGICHKVFTFQQSYHKHMLYHTDNKPYCCSHCGRFFKELSTLNNHERIHSGEKPFSCETCGKSFRQRVSYLVHRRIHTGAMPYKCTACNKSFRYKISQRTHKCPEHPPGVVVKTQISLIDRLQAVISKEEEKLQQTTNQSSNNSDPACSSQPVSSLVSVAHISDQCESISGVKGCHESAENPHSGNGSLVGGTFPGSDDIIHCSDPSSKMDDVTSRSIAPCGPNSAAPSGLSPHEFNLQDMLFSADGSEPITDHRAAFSPAKILIYRLLNVSADSTYQPPTITLRIPIIKLLIKPYLSTIWTIWIYAIYCLIFLDNHIVVANIHFYCILLYIY</sequence>
<keyword evidence="4 8" id="KW-0863">Zinc-finger</keyword>
<keyword evidence="10" id="KW-1133">Transmembrane helix</keyword>
<feature type="domain" description="C2H2-type" evidence="11">
    <location>
        <begin position="192"/>
        <end position="219"/>
    </location>
</feature>
<dbReference type="InterPro" id="IPR036236">
    <property type="entry name" value="Znf_C2H2_sf"/>
</dbReference>
<dbReference type="SUPFAM" id="SSF57667">
    <property type="entry name" value="beta-beta-alpha zinc fingers"/>
    <property type="match status" value="4"/>
</dbReference>
<dbReference type="GO" id="GO:0005634">
    <property type="term" value="C:nucleus"/>
    <property type="evidence" value="ECO:0007669"/>
    <property type="project" value="UniProtKB-SubCell"/>
</dbReference>
<dbReference type="FunFam" id="3.30.160.60:FF:003317">
    <property type="entry name" value="Zinc finger protein 322"/>
    <property type="match status" value="1"/>
</dbReference>
<feature type="domain" description="C2H2-type" evidence="11">
    <location>
        <begin position="164"/>
        <end position="191"/>
    </location>
</feature>
<evidence type="ECO:0000256" key="6">
    <source>
        <dbReference type="ARBA" id="ARBA00023125"/>
    </source>
</evidence>
<evidence type="ECO:0000256" key="3">
    <source>
        <dbReference type="ARBA" id="ARBA00022737"/>
    </source>
</evidence>
<accession>A0A0A9W6I9</accession>
<dbReference type="FunFam" id="3.30.160.60:FF:000340">
    <property type="entry name" value="zinc finger protein 473 isoform X1"/>
    <property type="match status" value="1"/>
</dbReference>
<dbReference type="PROSITE" id="PS00028">
    <property type="entry name" value="ZINC_FINGER_C2H2_1"/>
    <property type="match status" value="7"/>
</dbReference>
<evidence type="ECO:0000259" key="11">
    <source>
        <dbReference type="PROSITE" id="PS50157"/>
    </source>
</evidence>
<dbReference type="GO" id="GO:0006357">
    <property type="term" value="P:regulation of transcription by RNA polymerase II"/>
    <property type="evidence" value="ECO:0007669"/>
    <property type="project" value="TreeGrafter"/>
</dbReference>
<keyword evidence="2" id="KW-0479">Metal-binding</keyword>
<name>A0A0A9W6I9_LYGHE</name>
<reference evidence="12" key="1">
    <citation type="journal article" date="2014" name="PLoS ONE">
        <title>Transcriptome-Based Identification of ABC Transporters in the Western Tarnished Plant Bug Lygus hesperus.</title>
        <authorList>
            <person name="Hull J.J."/>
            <person name="Chaney K."/>
            <person name="Geib S.M."/>
            <person name="Fabrick J.A."/>
            <person name="Brent C.S."/>
            <person name="Walsh D."/>
            <person name="Lavine L.C."/>
        </authorList>
    </citation>
    <scope>NUCLEOTIDE SEQUENCE</scope>
</reference>
<feature type="domain" description="C2H2-type" evidence="11">
    <location>
        <begin position="108"/>
        <end position="135"/>
    </location>
</feature>
<dbReference type="InterPro" id="IPR050589">
    <property type="entry name" value="Ikaros_C2H2-ZF"/>
</dbReference>
<dbReference type="GO" id="GO:0000978">
    <property type="term" value="F:RNA polymerase II cis-regulatory region sequence-specific DNA binding"/>
    <property type="evidence" value="ECO:0007669"/>
    <property type="project" value="TreeGrafter"/>
</dbReference>